<evidence type="ECO:0000256" key="10">
    <source>
        <dbReference type="SAM" id="Phobius"/>
    </source>
</evidence>
<evidence type="ECO:0000256" key="5">
    <source>
        <dbReference type="ARBA" id="ARBA00022725"/>
    </source>
</evidence>
<evidence type="ECO:0000313" key="11">
    <source>
        <dbReference type="EMBL" id="CAH1990388.1"/>
    </source>
</evidence>
<keyword evidence="3" id="KW-0716">Sensory transduction</keyword>
<dbReference type="Pfam" id="PF02949">
    <property type="entry name" value="7tm_6"/>
    <property type="match status" value="1"/>
</dbReference>
<dbReference type="EMBL" id="CAKOFQ010007086">
    <property type="protein sequence ID" value="CAH1990388.1"/>
    <property type="molecule type" value="Genomic_DNA"/>
</dbReference>
<keyword evidence="4 10" id="KW-0812">Transmembrane</keyword>
<keyword evidence="7 10" id="KW-0472">Membrane</keyword>
<evidence type="ECO:0000256" key="1">
    <source>
        <dbReference type="ARBA" id="ARBA00004651"/>
    </source>
</evidence>
<evidence type="ECO:0000313" key="12">
    <source>
        <dbReference type="Proteomes" id="UP001152888"/>
    </source>
</evidence>
<keyword evidence="12" id="KW-1185">Reference proteome</keyword>
<feature type="transmembrane region" description="Helical" evidence="10">
    <location>
        <begin position="85"/>
        <end position="105"/>
    </location>
</feature>
<keyword evidence="8" id="KW-0675">Receptor</keyword>
<evidence type="ECO:0000256" key="4">
    <source>
        <dbReference type="ARBA" id="ARBA00022692"/>
    </source>
</evidence>
<sequence>MINYLLEKLSKPKKYFGHAKNLRYNKVYQYYVEVILVKCIQHHQFLVSKFSRCKKLLYYPIYALFIGGVLLSTSLIYVSLQDNQLIVLSIFLVSFLSNVCFYAYFGQSLVNETSRTFKLAYFTPWYLWNAKNKKMLLMFLINSSSPMELCAGDLHVNMTLCASFVRLCYTLLLTIRRLDF</sequence>
<dbReference type="PANTHER" id="PTHR21137:SF35">
    <property type="entry name" value="ODORANT RECEPTOR 19A-RELATED"/>
    <property type="match status" value="1"/>
</dbReference>
<evidence type="ECO:0000256" key="2">
    <source>
        <dbReference type="ARBA" id="ARBA00022475"/>
    </source>
</evidence>
<dbReference type="GO" id="GO:0004984">
    <property type="term" value="F:olfactory receptor activity"/>
    <property type="evidence" value="ECO:0007669"/>
    <property type="project" value="InterPro"/>
</dbReference>
<evidence type="ECO:0000256" key="8">
    <source>
        <dbReference type="ARBA" id="ARBA00023170"/>
    </source>
</evidence>
<dbReference type="GO" id="GO:0005886">
    <property type="term" value="C:plasma membrane"/>
    <property type="evidence" value="ECO:0007669"/>
    <property type="project" value="UniProtKB-SubCell"/>
</dbReference>
<evidence type="ECO:0000256" key="9">
    <source>
        <dbReference type="ARBA" id="ARBA00023224"/>
    </source>
</evidence>
<reference evidence="11" key="1">
    <citation type="submission" date="2022-03" db="EMBL/GenBank/DDBJ databases">
        <authorList>
            <person name="Sayadi A."/>
        </authorList>
    </citation>
    <scope>NUCLEOTIDE SEQUENCE</scope>
</reference>
<evidence type="ECO:0000256" key="7">
    <source>
        <dbReference type="ARBA" id="ARBA00023136"/>
    </source>
</evidence>
<dbReference type="Proteomes" id="UP001152888">
    <property type="component" value="Unassembled WGS sequence"/>
</dbReference>
<gene>
    <name evidence="11" type="ORF">ACAOBT_LOCUS19627</name>
</gene>
<comment type="subcellular location">
    <subcellularLocation>
        <location evidence="1">Cell membrane</location>
        <topology evidence="1">Multi-pass membrane protein</topology>
    </subcellularLocation>
</comment>
<comment type="caution">
    <text evidence="11">The sequence shown here is derived from an EMBL/GenBank/DDBJ whole genome shotgun (WGS) entry which is preliminary data.</text>
</comment>
<dbReference type="PANTHER" id="PTHR21137">
    <property type="entry name" value="ODORANT RECEPTOR"/>
    <property type="match status" value="1"/>
</dbReference>
<dbReference type="GO" id="GO:0005549">
    <property type="term" value="F:odorant binding"/>
    <property type="evidence" value="ECO:0007669"/>
    <property type="project" value="InterPro"/>
</dbReference>
<dbReference type="GO" id="GO:0007165">
    <property type="term" value="P:signal transduction"/>
    <property type="evidence" value="ECO:0007669"/>
    <property type="project" value="UniProtKB-KW"/>
</dbReference>
<proteinExistence type="predicted"/>
<organism evidence="11 12">
    <name type="scientific">Acanthoscelides obtectus</name>
    <name type="common">Bean weevil</name>
    <name type="synonym">Bruchus obtectus</name>
    <dbReference type="NCBI Taxonomy" id="200917"/>
    <lineage>
        <taxon>Eukaryota</taxon>
        <taxon>Metazoa</taxon>
        <taxon>Ecdysozoa</taxon>
        <taxon>Arthropoda</taxon>
        <taxon>Hexapoda</taxon>
        <taxon>Insecta</taxon>
        <taxon>Pterygota</taxon>
        <taxon>Neoptera</taxon>
        <taxon>Endopterygota</taxon>
        <taxon>Coleoptera</taxon>
        <taxon>Polyphaga</taxon>
        <taxon>Cucujiformia</taxon>
        <taxon>Chrysomeloidea</taxon>
        <taxon>Chrysomelidae</taxon>
        <taxon>Bruchinae</taxon>
        <taxon>Bruchini</taxon>
        <taxon>Acanthoscelides</taxon>
    </lineage>
</organism>
<name>A0A9P0PQY0_ACAOB</name>
<evidence type="ECO:0000256" key="3">
    <source>
        <dbReference type="ARBA" id="ARBA00022606"/>
    </source>
</evidence>
<keyword evidence="5" id="KW-0552">Olfaction</keyword>
<dbReference type="AlphaFoldDB" id="A0A9P0PQY0"/>
<feature type="transmembrane region" description="Helical" evidence="10">
    <location>
        <begin position="56"/>
        <end position="79"/>
    </location>
</feature>
<protein>
    <submittedName>
        <fullName evidence="11">Uncharacterized protein</fullName>
    </submittedName>
</protein>
<dbReference type="OrthoDB" id="6783644at2759"/>
<keyword evidence="2" id="KW-1003">Cell membrane</keyword>
<evidence type="ECO:0000256" key="6">
    <source>
        <dbReference type="ARBA" id="ARBA00022989"/>
    </source>
</evidence>
<keyword evidence="9" id="KW-0807">Transducer</keyword>
<keyword evidence="6 10" id="KW-1133">Transmembrane helix</keyword>
<accession>A0A9P0PQY0</accession>
<dbReference type="InterPro" id="IPR004117">
    <property type="entry name" value="7tm6_olfct_rcpt"/>
</dbReference>